<evidence type="ECO:0000313" key="2">
    <source>
        <dbReference type="Proteomes" id="UP000000866"/>
    </source>
</evidence>
<organismHost>
    <name type="scientific">Odocoileus hemionus</name>
    <name type="common">Mule deer</name>
    <name type="synonym">Cervus hemionus</name>
    <dbReference type="NCBI Taxonomy" id="9872"/>
</organismHost>
<dbReference type="InterPro" id="IPR011051">
    <property type="entry name" value="RmlC_Cupin_sf"/>
</dbReference>
<reference evidence="1 2" key="1">
    <citation type="journal article" date="2005" name="J. Virol.">
        <title>Genome of deerpox virus.</title>
        <authorList>
            <person name="Afonso C.L."/>
            <person name="Delhon G."/>
            <person name="Tulman E.R."/>
            <person name="Lu Z."/>
            <person name="Zsak A."/>
            <person name="Becerra V.M."/>
            <person name="Zsak L."/>
            <person name="Kutish G.F."/>
            <person name="Rock D.L."/>
        </authorList>
    </citation>
    <scope>NUCLEOTIDE SEQUENCE [LARGE SCALE GENOMIC DNA]</scope>
    <source>
        <strain evidence="2">Mule deer/United States/W-848-83/1983</strain>
    </source>
</reference>
<dbReference type="GeneID" id="3346345"/>
<dbReference type="Proteomes" id="UP000000866">
    <property type="component" value="Segment"/>
</dbReference>
<name>Q08FL7_DPV83</name>
<evidence type="ECO:0008006" key="3">
    <source>
        <dbReference type="Google" id="ProtNLM"/>
    </source>
</evidence>
<organism evidence="1 2">
    <name type="scientific">Deerpox virus (strain Mule deer/United States/W-848-83/1983)</name>
    <name type="common">DPV</name>
    <dbReference type="NCBI Taxonomy" id="305674"/>
    <lineage>
        <taxon>Viruses</taxon>
        <taxon>Varidnaviria</taxon>
        <taxon>Bamfordvirae</taxon>
        <taxon>Nucleocytoviricota</taxon>
        <taxon>Pokkesviricetes</taxon>
        <taxon>Chitovirales</taxon>
        <taxon>Poxviridae</taxon>
        <taxon>Chordopoxvirinae</taxon>
        <taxon>Cervidpoxvirus</taxon>
        <taxon>Cervidpoxvirus muledeerpox</taxon>
        <taxon>Mule deerpox virus</taxon>
    </lineage>
</organism>
<dbReference type="EMBL" id="AY689436">
    <property type="protein sequence ID" value="ABI99290.1"/>
    <property type="molecule type" value="Genomic_DNA"/>
</dbReference>
<dbReference type="OrthoDB" id="16532at10239"/>
<proteinExistence type="predicted"/>
<evidence type="ECO:0000313" key="1">
    <source>
        <dbReference type="EMBL" id="ABI99290.1"/>
    </source>
</evidence>
<keyword evidence="2" id="KW-1185">Reference proteome</keyword>
<dbReference type="SUPFAM" id="SSF51182">
    <property type="entry name" value="RmlC-like cupins"/>
    <property type="match status" value="1"/>
</dbReference>
<protein>
    <recommendedName>
        <fullName evidence="3">Concanavalin-like protein</fullName>
    </recommendedName>
</protein>
<dbReference type="RefSeq" id="YP_227510.1">
    <property type="nucleotide sequence ID" value="NC_006966.1"/>
</dbReference>
<sequence length="287" mass="33230">MKYINNVPNYIISYVTKLLTKEYISQHDENKIKKIINETINEEHSALKILSIYSLTVNISDINNSFNLIEDISYKRCPTINYYNGYTLQSNDYIYVLCLQGKACIEVFNKESLCTYNISKGDIFTMNYNSNHLVKTNDKNLRLAIIMYTSNFPFIHYKNLVFSEDSFIYNTFSGYKFALIRLFDESDTLLEDIILANGRFYTSDLTKKNKIINIKNLLTKYDINNFNIDYIPKNDSINTSLEIVELSLDNNTIKGISDGTYTKNIYSSDGIKYKLLISYGVICNNGD</sequence>
<dbReference type="KEGG" id="vg:3346345"/>
<accession>Q08FL7</accession>
<gene>
    <name evidence="1" type="ORF">DpV83gp135</name>
</gene>